<keyword evidence="3" id="KW-1185">Reference proteome</keyword>
<sequence length="298" mass="31975">MTASWTDVARKDFEDAVRSKLLWGLITVFVAFLVMSLLSADQLFSESVTVDATMALTGVAMLAQLFVPGIALVAGYMSVVGERRTGSLRVLLSYPFSRSDVVAGKLVGRLLVTGTALAVGFAVASAITVSLYGFSGTMTFIGFVATGVLLGVTFTGLAVGGSAAASTRGRARTLTIGSFVGMVFFWKPIVVGLYYVVTGALPGVRADRWYFFLKRLNPLEAYRVLTGAVLDRRVAEVPEFPIEDVPASVSPDQLELANRVAGEIPFYLADWFSVVVLLTWGLVPIAVGYWRFENADLG</sequence>
<feature type="transmembrane region" description="Helical" evidence="1">
    <location>
        <begin position="52"/>
        <end position="79"/>
    </location>
</feature>
<feature type="transmembrane region" description="Helical" evidence="1">
    <location>
        <begin position="140"/>
        <end position="164"/>
    </location>
</feature>
<accession>A0A7D5KLG0</accession>
<dbReference type="OrthoDB" id="86287at2157"/>
<protein>
    <submittedName>
        <fullName evidence="2">ABC transporter permease</fullName>
    </submittedName>
</protein>
<dbReference type="EMBL" id="CP058601">
    <property type="protein sequence ID" value="QLG49898.1"/>
    <property type="molecule type" value="Genomic_DNA"/>
</dbReference>
<evidence type="ECO:0000313" key="3">
    <source>
        <dbReference type="Proteomes" id="UP000509241"/>
    </source>
</evidence>
<dbReference type="Proteomes" id="UP000509241">
    <property type="component" value="Chromosome"/>
</dbReference>
<gene>
    <name evidence="2" type="ORF">HYG82_14060</name>
</gene>
<dbReference type="GeneID" id="56034437"/>
<proteinExistence type="predicted"/>
<dbReference type="AlphaFoldDB" id="A0A7D5KLG0"/>
<evidence type="ECO:0000313" key="2">
    <source>
        <dbReference type="EMBL" id="QLG49898.1"/>
    </source>
</evidence>
<keyword evidence="1" id="KW-0472">Membrane</keyword>
<name>A0A7D5KLG0_9EURY</name>
<evidence type="ECO:0000256" key="1">
    <source>
        <dbReference type="SAM" id="Phobius"/>
    </source>
</evidence>
<dbReference type="PANTHER" id="PTHR43471:SF1">
    <property type="entry name" value="ABC TRANSPORTER PERMEASE PROTEIN NOSY-RELATED"/>
    <property type="match status" value="1"/>
</dbReference>
<keyword evidence="1" id="KW-1133">Transmembrane helix</keyword>
<keyword evidence="1" id="KW-0812">Transmembrane</keyword>
<dbReference type="GO" id="GO:0140359">
    <property type="term" value="F:ABC-type transporter activity"/>
    <property type="evidence" value="ECO:0007669"/>
    <property type="project" value="InterPro"/>
</dbReference>
<dbReference type="KEGG" id="haly:HYG82_14060"/>
<organism evidence="2 3">
    <name type="scientific">Natrinema halophilum</name>
    <dbReference type="NCBI Taxonomy" id="1699371"/>
    <lineage>
        <taxon>Archaea</taxon>
        <taxon>Methanobacteriati</taxon>
        <taxon>Methanobacteriota</taxon>
        <taxon>Stenosarchaea group</taxon>
        <taxon>Halobacteria</taxon>
        <taxon>Halobacteriales</taxon>
        <taxon>Natrialbaceae</taxon>
        <taxon>Natrinema</taxon>
    </lineage>
</organism>
<feature type="transmembrane region" description="Helical" evidence="1">
    <location>
        <begin position="21"/>
        <end position="40"/>
    </location>
</feature>
<feature type="transmembrane region" description="Helical" evidence="1">
    <location>
        <begin position="106"/>
        <end position="134"/>
    </location>
</feature>
<dbReference type="PANTHER" id="PTHR43471">
    <property type="entry name" value="ABC TRANSPORTER PERMEASE"/>
    <property type="match status" value="1"/>
</dbReference>
<dbReference type="Pfam" id="PF12679">
    <property type="entry name" value="ABC2_membrane_2"/>
    <property type="match status" value="1"/>
</dbReference>
<dbReference type="RefSeq" id="WP_179261883.1">
    <property type="nucleotide sequence ID" value="NZ_CP058601.1"/>
</dbReference>
<feature type="transmembrane region" description="Helical" evidence="1">
    <location>
        <begin position="176"/>
        <end position="197"/>
    </location>
</feature>
<feature type="transmembrane region" description="Helical" evidence="1">
    <location>
        <begin position="271"/>
        <end position="292"/>
    </location>
</feature>
<dbReference type="GO" id="GO:0005886">
    <property type="term" value="C:plasma membrane"/>
    <property type="evidence" value="ECO:0007669"/>
    <property type="project" value="UniProtKB-SubCell"/>
</dbReference>
<reference evidence="2 3" key="1">
    <citation type="submission" date="2020-07" db="EMBL/GenBank/DDBJ databases">
        <authorList>
            <person name="Cui H."/>
        </authorList>
    </citation>
    <scope>NUCLEOTIDE SEQUENCE [LARGE SCALE GENOMIC DNA]</scope>
    <source>
        <strain evidence="2 3">YPL8</strain>
    </source>
</reference>